<keyword evidence="1" id="KW-0040">ANK repeat</keyword>
<organism evidence="3 4">
    <name type="scientific">Clathrospora elynae</name>
    <dbReference type="NCBI Taxonomy" id="706981"/>
    <lineage>
        <taxon>Eukaryota</taxon>
        <taxon>Fungi</taxon>
        <taxon>Dikarya</taxon>
        <taxon>Ascomycota</taxon>
        <taxon>Pezizomycotina</taxon>
        <taxon>Dothideomycetes</taxon>
        <taxon>Pleosporomycetidae</taxon>
        <taxon>Pleosporales</taxon>
        <taxon>Diademaceae</taxon>
        <taxon>Clathrospora</taxon>
    </lineage>
</organism>
<dbReference type="Gene3D" id="1.25.40.20">
    <property type="entry name" value="Ankyrin repeat-containing domain"/>
    <property type="match status" value="1"/>
</dbReference>
<reference evidence="3" key="1">
    <citation type="journal article" date="2020" name="Stud. Mycol.">
        <title>101 Dothideomycetes genomes: a test case for predicting lifestyles and emergence of pathogens.</title>
        <authorList>
            <person name="Haridas S."/>
            <person name="Albert R."/>
            <person name="Binder M."/>
            <person name="Bloem J."/>
            <person name="Labutti K."/>
            <person name="Salamov A."/>
            <person name="Andreopoulos B."/>
            <person name="Baker S."/>
            <person name="Barry K."/>
            <person name="Bills G."/>
            <person name="Bluhm B."/>
            <person name="Cannon C."/>
            <person name="Castanera R."/>
            <person name="Culley D."/>
            <person name="Daum C."/>
            <person name="Ezra D."/>
            <person name="Gonzalez J."/>
            <person name="Henrissat B."/>
            <person name="Kuo A."/>
            <person name="Liang C."/>
            <person name="Lipzen A."/>
            <person name="Lutzoni F."/>
            <person name="Magnuson J."/>
            <person name="Mondo S."/>
            <person name="Nolan M."/>
            <person name="Ohm R."/>
            <person name="Pangilinan J."/>
            <person name="Park H.-J."/>
            <person name="Ramirez L."/>
            <person name="Alfaro M."/>
            <person name="Sun H."/>
            <person name="Tritt A."/>
            <person name="Yoshinaga Y."/>
            <person name="Zwiers L.-H."/>
            <person name="Turgeon B."/>
            <person name="Goodwin S."/>
            <person name="Spatafora J."/>
            <person name="Crous P."/>
            <person name="Grigoriev I."/>
        </authorList>
    </citation>
    <scope>NUCLEOTIDE SEQUENCE</scope>
    <source>
        <strain evidence="3">CBS 161.51</strain>
    </source>
</reference>
<dbReference type="Proteomes" id="UP000800038">
    <property type="component" value="Unassembled WGS sequence"/>
</dbReference>
<dbReference type="SUPFAM" id="SSF48403">
    <property type="entry name" value="Ankyrin repeat"/>
    <property type="match status" value="1"/>
</dbReference>
<evidence type="ECO:0000256" key="1">
    <source>
        <dbReference type="PROSITE-ProRule" id="PRU00023"/>
    </source>
</evidence>
<feature type="region of interest" description="Disordered" evidence="2">
    <location>
        <begin position="68"/>
        <end position="111"/>
    </location>
</feature>
<name>A0A6A5SIR5_9PLEO</name>
<dbReference type="SMART" id="SM00248">
    <property type="entry name" value="ANK"/>
    <property type="match status" value="2"/>
</dbReference>
<dbReference type="PROSITE" id="PS50088">
    <property type="entry name" value="ANK_REPEAT"/>
    <property type="match status" value="1"/>
</dbReference>
<gene>
    <name evidence="3" type="ORF">EJ02DRAFT_424560</name>
</gene>
<dbReference type="EMBL" id="ML976075">
    <property type="protein sequence ID" value="KAF1939752.1"/>
    <property type="molecule type" value="Genomic_DNA"/>
</dbReference>
<feature type="repeat" description="ANK" evidence="1">
    <location>
        <begin position="2"/>
        <end position="23"/>
    </location>
</feature>
<dbReference type="InterPro" id="IPR002110">
    <property type="entry name" value="Ankyrin_rpt"/>
</dbReference>
<dbReference type="OrthoDB" id="539213at2759"/>
<dbReference type="PROSITE" id="PS50297">
    <property type="entry name" value="ANK_REP_REGION"/>
    <property type="match status" value="1"/>
</dbReference>
<evidence type="ECO:0000313" key="4">
    <source>
        <dbReference type="Proteomes" id="UP000800038"/>
    </source>
</evidence>
<keyword evidence="4" id="KW-1185">Reference proteome</keyword>
<dbReference type="Pfam" id="PF12796">
    <property type="entry name" value="Ank_2"/>
    <property type="match status" value="1"/>
</dbReference>
<proteinExistence type="predicted"/>
<dbReference type="AlphaFoldDB" id="A0A6A5SIR5"/>
<protein>
    <submittedName>
        <fullName evidence="3">Uncharacterized protein</fullName>
    </submittedName>
</protein>
<dbReference type="InterPro" id="IPR036770">
    <property type="entry name" value="Ankyrin_rpt-contain_sf"/>
</dbReference>
<sequence length="361" mass="40299">MYGSLPLHYAAAQGHVVICRLLLGLYHNRDDRFEYDIHQMDFEGKSAMDYAVKHGHTEISRLLAEHPKSKKALTYQSNDGDTTTESEDEAASSSNEHATASRNTVDSTDIPRIDHPWVSITGMDATNQAQNDSHNQYQYVPERGFQYDDSSYLAHNLQRNGEHVPPTQRAIAALTQLTDLKAVINKAHTPQLLLDTTQETFVKKVHNRGRKLFVLTMKLGLGMDFLSCLISVVSDDDLPISKETLENQEHHLDGGSVDKFFGSQTLICAPILATDTFDQFVRYKASLLFGTVSLVREPGVYAVDFHLEHVTSLEGRSVGGNTGLLELNMDLFASEQVAGMERTKGRFGFECEGRWYLVSAS</sequence>
<accession>A0A6A5SIR5</accession>
<feature type="compositionally biased region" description="Polar residues" evidence="2">
    <location>
        <begin position="97"/>
        <end position="107"/>
    </location>
</feature>
<evidence type="ECO:0000256" key="2">
    <source>
        <dbReference type="SAM" id="MobiDB-lite"/>
    </source>
</evidence>
<evidence type="ECO:0000313" key="3">
    <source>
        <dbReference type="EMBL" id="KAF1939752.1"/>
    </source>
</evidence>